<name>A0A4P6P2P1_9GAMM</name>
<evidence type="ECO:0000259" key="5">
    <source>
        <dbReference type="Pfam" id="PF00389"/>
    </source>
</evidence>
<dbReference type="Proteomes" id="UP000290244">
    <property type="component" value="Chromosome"/>
</dbReference>
<organism evidence="7 8">
    <name type="scientific">Litorilituus sediminis</name>
    <dbReference type="NCBI Taxonomy" id="718192"/>
    <lineage>
        <taxon>Bacteria</taxon>
        <taxon>Pseudomonadati</taxon>
        <taxon>Pseudomonadota</taxon>
        <taxon>Gammaproteobacteria</taxon>
        <taxon>Alteromonadales</taxon>
        <taxon>Colwelliaceae</taxon>
        <taxon>Litorilituus</taxon>
    </lineage>
</organism>
<evidence type="ECO:0000259" key="6">
    <source>
        <dbReference type="Pfam" id="PF02826"/>
    </source>
</evidence>
<accession>A0A4P6P2P1</accession>
<dbReference type="InterPro" id="IPR006139">
    <property type="entry name" value="D-isomer_2_OHA_DH_cat_dom"/>
</dbReference>
<dbReference type="InterPro" id="IPR029753">
    <property type="entry name" value="D-isomer_DH_CS"/>
</dbReference>
<reference evidence="7 8" key="1">
    <citation type="submission" date="2018-12" db="EMBL/GenBank/DDBJ databases">
        <title>Complete genome of Litorilituus sediminis.</title>
        <authorList>
            <person name="Liu A."/>
            <person name="Rong J."/>
        </authorList>
    </citation>
    <scope>NUCLEOTIDE SEQUENCE [LARGE SCALE GENOMIC DNA]</scope>
    <source>
        <strain evidence="7 8">JCM 17549</strain>
    </source>
</reference>
<evidence type="ECO:0000256" key="4">
    <source>
        <dbReference type="RuleBase" id="RU003719"/>
    </source>
</evidence>
<evidence type="ECO:0000256" key="2">
    <source>
        <dbReference type="ARBA" id="ARBA00023002"/>
    </source>
</evidence>
<dbReference type="PANTHER" id="PTHR43761:SF1">
    <property type="entry name" value="D-ISOMER SPECIFIC 2-HYDROXYACID DEHYDROGENASE CATALYTIC DOMAIN-CONTAINING PROTEIN-RELATED"/>
    <property type="match status" value="1"/>
</dbReference>
<protein>
    <submittedName>
        <fullName evidence="7">D-2-hydroxyacid dehydrogenase</fullName>
    </submittedName>
</protein>
<dbReference type="RefSeq" id="WP_130601184.1">
    <property type="nucleotide sequence ID" value="NZ_CP034759.1"/>
</dbReference>
<evidence type="ECO:0000313" key="8">
    <source>
        <dbReference type="Proteomes" id="UP000290244"/>
    </source>
</evidence>
<dbReference type="Pfam" id="PF02826">
    <property type="entry name" value="2-Hacid_dh_C"/>
    <property type="match status" value="1"/>
</dbReference>
<dbReference type="CDD" id="cd12162">
    <property type="entry name" value="2-Hacid_dh_4"/>
    <property type="match status" value="1"/>
</dbReference>
<keyword evidence="8" id="KW-1185">Reference proteome</keyword>
<dbReference type="KEGG" id="lsd:EMK97_08380"/>
<keyword evidence="2 4" id="KW-0560">Oxidoreductase</keyword>
<dbReference type="AlphaFoldDB" id="A0A4P6P2P1"/>
<dbReference type="EMBL" id="CP034759">
    <property type="protein sequence ID" value="QBG35726.1"/>
    <property type="molecule type" value="Genomic_DNA"/>
</dbReference>
<dbReference type="Gene3D" id="3.40.50.720">
    <property type="entry name" value="NAD(P)-binding Rossmann-like Domain"/>
    <property type="match status" value="2"/>
</dbReference>
<evidence type="ECO:0000256" key="3">
    <source>
        <dbReference type="ARBA" id="ARBA00023027"/>
    </source>
</evidence>
<dbReference type="PANTHER" id="PTHR43761">
    <property type="entry name" value="D-ISOMER SPECIFIC 2-HYDROXYACID DEHYDROGENASE FAMILY PROTEIN (AFU_ORTHOLOGUE AFUA_1G13630)"/>
    <property type="match status" value="1"/>
</dbReference>
<dbReference type="InterPro" id="IPR036291">
    <property type="entry name" value="NAD(P)-bd_dom_sf"/>
</dbReference>
<evidence type="ECO:0000256" key="1">
    <source>
        <dbReference type="ARBA" id="ARBA00005854"/>
    </source>
</evidence>
<dbReference type="Pfam" id="PF00389">
    <property type="entry name" value="2-Hacid_dh"/>
    <property type="match status" value="1"/>
</dbReference>
<evidence type="ECO:0000313" key="7">
    <source>
        <dbReference type="EMBL" id="QBG35726.1"/>
    </source>
</evidence>
<sequence>MQAVFLDQQTFSDTISFDAIKAEVSELVCYPTTPAEQVISRCQHAEIIITNKVVLDQNILTQLPKLKLICIAATGYNNIDINAAKELGIAVTNVSGYAGQSVAQYVFAQILNYYQNIQSHNNNTKQGLWQKSATFCLHGNAITELAGKTLAIIGYGNLGKAVENIAKAFAMKVMISERPSASTIRDGRTSFHEAIKKADIISLHCPQTPETENLINADVLLEMKSTAMLINTARGALVNSEDLLHALKNKHIAFAALDVLEQEPPANEHPLLQANLDNLVISAHIAWASSEAQQRLITLLANNIAAFNNQQSLNRLDLLD</sequence>
<comment type="similarity">
    <text evidence="1 4">Belongs to the D-isomer specific 2-hydroxyacid dehydrogenase family.</text>
</comment>
<feature type="domain" description="D-isomer specific 2-hydroxyacid dehydrogenase catalytic" evidence="5">
    <location>
        <begin position="20"/>
        <end position="314"/>
    </location>
</feature>
<proteinExistence type="inferred from homology"/>
<dbReference type="SUPFAM" id="SSF52283">
    <property type="entry name" value="Formate/glycerate dehydrogenase catalytic domain-like"/>
    <property type="match status" value="1"/>
</dbReference>
<dbReference type="PROSITE" id="PS00670">
    <property type="entry name" value="D_2_HYDROXYACID_DH_2"/>
    <property type="match status" value="1"/>
</dbReference>
<dbReference type="GO" id="GO:0016616">
    <property type="term" value="F:oxidoreductase activity, acting on the CH-OH group of donors, NAD or NADP as acceptor"/>
    <property type="evidence" value="ECO:0007669"/>
    <property type="project" value="InterPro"/>
</dbReference>
<keyword evidence="3" id="KW-0520">NAD</keyword>
<gene>
    <name evidence="7" type="ORF">EMK97_08380</name>
</gene>
<dbReference type="OrthoDB" id="9805416at2"/>
<dbReference type="InterPro" id="IPR050418">
    <property type="entry name" value="D-iso_2-hydroxyacid_DH_PdxB"/>
</dbReference>
<dbReference type="GO" id="GO:0051287">
    <property type="term" value="F:NAD binding"/>
    <property type="evidence" value="ECO:0007669"/>
    <property type="project" value="InterPro"/>
</dbReference>
<feature type="domain" description="D-isomer specific 2-hydroxyacid dehydrogenase NAD-binding" evidence="6">
    <location>
        <begin position="108"/>
        <end position="286"/>
    </location>
</feature>
<dbReference type="SUPFAM" id="SSF51735">
    <property type="entry name" value="NAD(P)-binding Rossmann-fold domains"/>
    <property type="match status" value="1"/>
</dbReference>
<dbReference type="InterPro" id="IPR006140">
    <property type="entry name" value="D-isomer_DH_NAD-bd"/>
</dbReference>
<dbReference type="PROSITE" id="PS00671">
    <property type="entry name" value="D_2_HYDROXYACID_DH_3"/>
    <property type="match status" value="1"/>
</dbReference>